<dbReference type="Gene3D" id="3.30.200.40">
    <property type="entry name" value="Scavenger mRNA decapping enzyme, N-terminal domain"/>
    <property type="match status" value="1"/>
</dbReference>
<keyword evidence="9" id="KW-0507">mRNA processing</keyword>
<dbReference type="GO" id="GO:0008380">
    <property type="term" value="P:RNA splicing"/>
    <property type="evidence" value="ECO:0007669"/>
    <property type="project" value="UniProtKB-KW"/>
</dbReference>
<dbReference type="InParanoid" id="G5AXW9"/>
<dbReference type="PANTHER" id="PTHR12978:SF0">
    <property type="entry name" value="M7GPPPX DIPHOSPHATASE"/>
    <property type="match status" value="1"/>
</dbReference>
<dbReference type="Gene3D" id="3.30.2240.10">
    <property type="entry name" value="mRNA decapping enzyme DcpS N-terminal domain"/>
    <property type="match status" value="1"/>
</dbReference>
<dbReference type="GO" id="GO:0000340">
    <property type="term" value="F:RNA 7-methylguanosine cap binding"/>
    <property type="evidence" value="ECO:0007669"/>
    <property type="project" value="TreeGrafter"/>
</dbReference>
<dbReference type="SUPFAM" id="SSF102860">
    <property type="entry name" value="mRNA decapping enzyme DcpS N-terminal domain"/>
    <property type="match status" value="2"/>
</dbReference>
<dbReference type="PROSITE" id="PS00892">
    <property type="entry name" value="HIT_1"/>
    <property type="match status" value="1"/>
</dbReference>
<dbReference type="EC" id="3.6.1.59" evidence="5"/>
<evidence type="ECO:0000256" key="11">
    <source>
        <dbReference type="ARBA" id="ARBA00022990"/>
    </source>
</evidence>
<name>G5AXW9_HETGA</name>
<gene>
    <name evidence="22" type="ORF">GW7_19297</name>
</gene>
<dbReference type="InterPro" id="IPR036265">
    <property type="entry name" value="HIT-like_sf"/>
</dbReference>
<comment type="subcellular location">
    <subcellularLocation>
        <location evidence="2">Cytoplasm</location>
    </subcellularLocation>
    <subcellularLocation>
        <location evidence="1">Nucleus</location>
    </subcellularLocation>
</comment>
<reference evidence="22 23" key="1">
    <citation type="journal article" date="2011" name="Nature">
        <title>Genome sequencing reveals insights into physiology and longevity of the naked mole rat.</title>
        <authorList>
            <person name="Kim E.B."/>
            <person name="Fang X."/>
            <person name="Fushan A.A."/>
            <person name="Huang Z."/>
            <person name="Lobanov A.V."/>
            <person name="Han L."/>
            <person name="Marino S.M."/>
            <person name="Sun X."/>
            <person name="Turanov A.A."/>
            <person name="Yang P."/>
            <person name="Yim S.H."/>
            <person name="Zhao X."/>
            <person name="Kasaikina M.V."/>
            <person name="Stoletzki N."/>
            <person name="Peng C."/>
            <person name="Polak P."/>
            <person name="Xiong Z."/>
            <person name="Kiezun A."/>
            <person name="Zhu Y."/>
            <person name="Chen Y."/>
            <person name="Kryukov G.V."/>
            <person name="Zhang Q."/>
            <person name="Peshkin L."/>
            <person name="Yang L."/>
            <person name="Bronson R.T."/>
            <person name="Buffenstein R."/>
            <person name="Wang B."/>
            <person name="Han C."/>
            <person name="Li Q."/>
            <person name="Chen L."/>
            <person name="Zhao W."/>
            <person name="Sunyaev S.R."/>
            <person name="Park T.J."/>
            <person name="Zhang G."/>
            <person name="Wang J."/>
            <person name="Gladyshev V.N."/>
        </authorList>
    </citation>
    <scope>NUCLEOTIDE SEQUENCE [LARGE SCALE GENOMIC DNA]</scope>
</reference>
<dbReference type="FunFam" id="3.30.200.40:FF:000001">
    <property type="entry name" value="m7GpppX diphosphatase"/>
    <property type="match status" value="1"/>
</dbReference>
<dbReference type="PANTHER" id="PTHR12978">
    <property type="entry name" value="HISTIDINE TRIAD HIT PROTEIN MEMBER"/>
    <property type="match status" value="1"/>
</dbReference>
<keyword evidence="8" id="KW-0597">Phosphoprotein</keyword>
<dbReference type="InterPro" id="IPR008594">
    <property type="entry name" value="DcpS/DCS2"/>
</dbReference>
<evidence type="ECO:0000256" key="21">
    <source>
        <dbReference type="SAM" id="MobiDB-lite"/>
    </source>
</evidence>
<evidence type="ECO:0000256" key="19">
    <source>
        <dbReference type="ARBA" id="ARBA00032946"/>
    </source>
</evidence>
<dbReference type="Pfam" id="PF05652">
    <property type="entry name" value="DcpS"/>
    <property type="match status" value="1"/>
</dbReference>
<protein>
    <recommendedName>
        <fullName evidence="6">m7GpppX diphosphatase</fullName>
        <ecNumber evidence="5">3.6.1.59</ecNumber>
    </recommendedName>
    <alternativeName>
        <fullName evidence="19">DCS-1</fullName>
    </alternativeName>
    <alternativeName>
        <fullName evidence="16">Decapping scavenger enzyme</fullName>
    </alternativeName>
    <alternativeName>
        <fullName evidence="17">Hint-related 7meGMP-directed hydrolase</fullName>
    </alternativeName>
    <alternativeName>
        <fullName evidence="15">Histidine triad nucleotide-binding protein 5</fullName>
    </alternativeName>
    <alternativeName>
        <fullName evidence="18">Histidine triad protein member 5</fullName>
    </alternativeName>
    <alternativeName>
        <fullName evidence="14">Scavenger mRNA-decapping enzyme DcpS</fullName>
    </alternativeName>
</protein>
<evidence type="ECO:0000256" key="2">
    <source>
        <dbReference type="ARBA" id="ARBA00004496"/>
    </source>
</evidence>
<evidence type="ECO:0000256" key="15">
    <source>
        <dbReference type="ARBA" id="ARBA00030042"/>
    </source>
</evidence>
<comment type="catalytic activity">
    <reaction evidence="20">
        <text>a 5'-end (N(7)-methyl 5'-triphosphoguanosine)-ribonucleoside in mRNA + H2O = N(7)-methyl-GMP + a 5'-end diphospho-ribonucleoside in mRNA + 2 H(+)</text>
        <dbReference type="Rhea" id="RHEA:65388"/>
        <dbReference type="Rhea" id="RHEA-COMP:17165"/>
        <dbReference type="Rhea" id="RHEA-COMP:17167"/>
        <dbReference type="ChEBI" id="CHEBI:15377"/>
        <dbReference type="ChEBI" id="CHEBI:15378"/>
        <dbReference type="ChEBI" id="CHEBI:58285"/>
        <dbReference type="ChEBI" id="CHEBI:156461"/>
        <dbReference type="ChEBI" id="CHEBI:167616"/>
        <dbReference type="EC" id="3.6.1.59"/>
    </reaction>
</comment>
<evidence type="ECO:0000256" key="9">
    <source>
        <dbReference type="ARBA" id="ARBA00022664"/>
    </source>
</evidence>
<dbReference type="SUPFAM" id="SSF54197">
    <property type="entry name" value="HIT-like"/>
    <property type="match status" value="1"/>
</dbReference>
<evidence type="ECO:0000256" key="13">
    <source>
        <dbReference type="ARBA" id="ARBA00023242"/>
    </source>
</evidence>
<proteinExistence type="inferred from homology"/>
<evidence type="ECO:0000256" key="3">
    <source>
        <dbReference type="ARBA" id="ARBA00010208"/>
    </source>
</evidence>
<dbReference type="FunCoup" id="G5AXW9">
    <property type="interactions" value="3284"/>
</dbReference>
<organism evidence="22 23">
    <name type="scientific">Heterocephalus glaber</name>
    <name type="common">Naked mole rat</name>
    <dbReference type="NCBI Taxonomy" id="10181"/>
    <lineage>
        <taxon>Eukaryota</taxon>
        <taxon>Metazoa</taxon>
        <taxon>Chordata</taxon>
        <taxon>Craniata</taxon>
        <taxon>Vertebrata</taxon>
        <taxon>Euteleostomi</taxon>
        <taxon>Mammalia</taxon>
        <taxon>Eutheria</taxon>
        <taxon>Euarchontoglires</taxon>
        <taxon>Glires</taxon>
        <taxon>Rodentia</taxon>
        <taxon>Hystricomorpha</taxon>
        <taxon>Bathyergidae</taxon>
        <taxon>Heterocephalus</taxon>
    </lineage>
</organism>
<dbReference type="GO" id="GO:0000932">
    <property type="term" value="C:P-body"/>
    <property type="evidence" value="ECO:0007669"/>
    <property type="project" value="TreeGrafter"/>
</dbReference>
<evidence type="ECO:0000313" key="22">
    <source>
        <dbReference type="EMBL" id="EHB01879.1"/>
    </source>
</evidence>
<dbReference type="EMBL" id="JH167471">
    <property type="protein sequence ID" value="EHB01879.1"/>
    <property type="molecule type" value="Genomic_DNA"/>
</dbReference>
<comment type="subunit">
    <text evidence="4">Homodimer. Associates with components of the exosome multienzyme ribonuclease complex, such as EXOSC3 and EXOSC4. Interacts with NDOR1.</text>
</comment>
<dbReference type="GO" id="GO:0000290">
    <property type="term" value="P:deadenylation-dependent decapping of nuclear-transcribed mRNA"/>
    <property type="evidence" value="ECO:0007669"/>
    <property type="project" value="InterPro"/>
</dbReference>
<evidence type="ECO:0000256" key="4">
    <source>
        <dbReference type="ARBA" id="ARBA00011140"/>
    </source>
</evidence>
<evidence type="ECO:0000256" key="16">
    <source>
        <dbReference type="ARBA" id="ARBA00030609"/>
    </source>
</evidence>
<evidence type="ECO:0000256" key="20">
    <source>
        <dbReference type="ARBA" id="ARBA00048222"/>
    </source>
</evidence>
<dbReference type="Gene3D" id="3.30.428.10">
    <property type="entry name" value="HIT-like"/>
    <property type="match status" value="1"/>
</dbReference>
<dbReference type="Proteomes" id="UP000006813">
    <property type="component" value="Unassembled WGS sequence"/>
</dbReference>
<dbReference type="GO" id="GO:0140932">
    <property type="term" value="F:5'-(N(7)-methyl 5'-triphosphoguanosine)-[mRNA] diphosphatase activity"/>
    <property type="evidence" value="ECO:0007669"/>
    <property type="project" value="UniProtKB-EC"/>
</dbReference>
<accession>G5AXW9</accession>
<evidence type="ECO:0000256" key="7">
    <source>
        <dbReference type="ARBA" id="ARBA00022490"/>
    </source>
</evidence>
<sequence>MAEAVPLQPKRKRELDAEDVEAPSTEEKEAGVGNGTFTPVCLPFSGFRVQRVLRESARDKIIFLHGKVNEDSGGGDGEDAVVILEKTPFQVEQVAQLLTGSPELQLQFSNDIYSTYHLFPPRQLSDVKPRKRRGEATAKHALNVKPISTASTRADGQPGEAQDNPGILGKVFAYFVPFERTAAAKSPHSILDPEYEVKTTVVYPATEKHLQKYLRQDLHLIRETGEDYRNIILPHLESQSLSIQVIGCRVLPVPGFSPYKALLVARQCGDSREPDKPSPCPMELTQSDSEQLPKALKMHEIWVYNILDKKAEADRIVYENPDPSDGFVLIPDLKWNQQQLDDLYLIAICHRRGIRSLRDLTAEHLPLLRNILQEGQEAILQRYQLTGDRLRVYLHYLPSYYHLHVHFTALGFEAPGTGVERAHLLAEVIENLECDPKHEVIDLECDPKHYQLRTLTFALRADDPLLRLLQEARQP</sequence>
<keyword evidence="10" id="KW-0378">Hydrolase</keyword>
<dbReference type="Pfam" id="PF11969">
    <property type="entry name" value="DcpS_C"/>
    <property type="match status" value="1"/>
</dbReference>
<dbReference type="AlphaFoldDB" id="G5AXW9"/>
<evidence type="ECO:0000256" key="1">
    <source>
        <dbReference type="ARBA" id="ARBA00004123"/>
    </source>
</evidence>
<evidence type="ECO:0000256" key="10">
    <source>
        <dbReference type="ARBA" id="ARBA00022801"/>
    </source>
</evidence>
<dbReference type="eggNOG" id="KOG3969">
    <property type="taxonomic scope" value="Eukaryota"/>
</dbReference>
<keyword evidence="13" id="KW-0539">Nucleus</keyword>
<keyword evidence="12" id="KW-0508">mRNA splicing</keyword>
<evidence type="ECO:0000256" key="12">
    <source>
        <dbReference type="ARBA" id="ARBA00023187"/>
    </source>
</evidence>
<dbReference type="InterPro" id="IPR011145">
    <property type="entry name" value="Scavenger_mRNA_decap_enz_N"/>
</dbReference>
<dbReference type="GO" id="GO:0005634">
    <property type="term" value="C:nucleus"/>
    <property type="evidence" value="ECO:0007669"/>
    <property type="project" value="UniProtKB-SubCell"/>
</dbReference>
<dbReference type="STRING" id="10181.G5AXW9"/>
<evidence type="ECO:0000256" key="8">
    <source>
        <dbReference type="ARBA" id="ARBA00022553"/>
    </source>
</evidence>
<dbReference type="FunFam" id="3.30.428.10:FF:000006">
    <property type="entry name" value="m7GpppX diphosphatase"/>
    <property type="match status" value="1"/>
</dbReference>
<evidence type="ECO:0000256" key="14">
    <source>
        <dbReference type="ARBA" id="ARBA00029885"/>
    </source>
</evidence>
<evidence type="ECO:0000256" key="18">
    <source>
        <dbReference type="ARBA" id="ARBA00030830"/>
    </source>
</evidence>
<evidence type="ECO:0000256" key="6">
    <source>
        <dbReference type="ARBA" id="ARBA00015636"/>
    </source>
</evidence>
<evidence type="ECO:0000313" key="23">
    <source>
        <dbReference type="Proteomes" id="UP000006813"/>
    </source>
</evidence>
<dbReference type="InterPro" id="IPR019808">
    <property type="entry name" value="Histidine_triad_CS"/>
</dbReference>
<keyword evidence="11" id="KW-0007">Acetylation</keyword>
<evidence type="ECO:0000256" key="17">
    <source>
        <dbReference type="ARBA" id="ARBA00030789"/>
    </source>
</evidence>
<keyword evidence="7" id="KW-0963">Cytoplasm</keyword>
<dbReference type="GO" id="GO:0006397">
    <property type="term" value="P:mRNA processing"/>
    <property type="evidence" value="ECO:0007669"/>
    <property type="project" value="UniProtKB-KW"/>
</dbReference>
<evidence type="ECO:0000256" key="5">
    <source>
        <dbReference type="ARBA" id="ARBA00012520"/>
    </source>
</evidence>
<feature type="region of interest" description="Disordered" evidence="21">
    <location>
        <begin position="1"/>
        <end position="32"/>
    </location>
</feature>
<comment type="similarity">
    <text evidence="3">Belongs to the HIT family.</text>
</comment>